<protein>
    <submittedName>
        <fullName evidence="2">Uncharacterized protein</fullName>
    </submittedName>
</protein>
<dbReference type="RefSeq" id="WP_173415032.1">
    <property type="nucleotide sequence ID" value="NZ_CP054139.1"/>
</dbReference>
<evidence type="ECO:0000313" key="3">
    <source>
        <dbReference type="Proteomes" id="UP000505355"/>
    </source>
</evidence>
<organism evidence="2 3">
    <name type="scientific">Mucilaginibacter mali</name>
    <dbReference type="NCBI Taxonomy" id="2740462"/>
    <lineage>
        <taxon>Bacteria</taxon>
        <taxon>Pseudomonadati</taxon>
        <taxon>Bacteroidota</taxon>
        <taxon>Sphingobacteriia</taxon>
        <taxon>Sphingobacteriales</taxon>
        <taxon>Sphingobacteriaceae</taxon>
        <taxon>Mucilaginibacter</taxon>
    </lineage>
</organism>
<name>A0A7D4TXG2_9SPHI</name>
<dbReference type="Proteomes" id="UP000505355">
    <property type="component" value="Chromosome"/>
</dbReference>
<sequence>MLPGDSGGDDDGPWWGGQHGTGNGNSFIENAYGVMRDGLISGLGTLGSIAMSAVRGPISIPNKISMSYKDDPEGHIVSTPLYTPGARLMATAGASLDVLGSVPMNAQTGGLFAQATGVKSSAATVVKEAINANSKLSTLENILYRLETVEGEYLKTGITSKAIPEKRYTATFMKDKIMRILDKGSRSNMLKKERSIVESTPGPLNKEPWAGKFPTFF</sequence>
<dbReference type="EMBL" id="CP054139">
    <property type="protein sequence ID" value="QKJ30357.1"/>
    <property type="molecule type" value="Genomic_DNA"/>
</dbReference>
<keyword evidence="3" id="KW-1185">Reference proteome</keyword>
<gene>
    <name evidence="2" type="ORF">HQ865_11505</name>
</gene>
<proteinExistence type="predicted"/>
<feature type="region of interest" description="Disordered" evidence="1">
    <location>
        <begin position="1"/>
        <end position="21"/>
    </location>
</feature>
<reference evidence="2 3" key="1">
    <citation type="submission" date="2020-05" db="EMBL/GenBank/DDBJ databases">
        <title>Mucilaginibacter mali sp. nov.</title>
        <authorList>
            <person name="Kim H.S."/>
            <person name="Lee K.C."/>
            <person name="Suh M.K."/>
            <person name="Kim J.-S."/>
            <person name="Han K.-I."/>
            <person name="Eom M.K."/>
            <person name="Shin Y.K."/>
            <person name="Lee J.-S."/>
        </authorList>
    </citation>
    <scope>NUCLEOTIDE SEQUENCE [LARGE SCALE GENOMIC DNA]</scope>
    <source>
        <strain evidence="2 3">G2-14</strain>
    </source>
</reference>
<evidence type="ECO:0000313" key="2">
    <source>
        <dbReference type="EMBL" id="QKJ30357.1"/>
    </source>
</evidence>
<dbReference type="KEGG" id="mmab:HQ865_11505"/>
<accession>A0A7D4TXG2</accession>
<evidence type="ECO:0000256" key="1">
    <source>
        <dbReference type="SAM" id="MobiDB-lite"/>
    </source>
</evidence>
<dbReference type="AlphaFoldDB" id="A0A7D4TXG2"/>